<evidence type="ECO:0000313" key="1">
    <source>
        <dbReference type="EMBL" id="SQC43506.1"/>
    </source>
</evidence>
<sequence>MSQDVTAKMLKPDFDSEVSGLVHGYLFHEQRPPQPIASGEVCARYQALADDKAFIWLHLNLNHATAEKWLTSHFPVADFFFEEIRSGSHTTRIERQGENLFAVLNDVLFRPQDTSAETATLWLYCSPRLVVTARFKPLRFYRMDAAALADAQGEHVY</sequence>
<dbReference type="InterPro" id="IPR002523">
    <property type="entry name" value="MgTranspt_CorA/ZnTranspt_ZntB"/>
</dbReference>
<proteinExistence type="predicted"/>
<dbReference type="EMBL" id="UAWQ01000014">
    <property type="protein sequence ID" value="SQC43506.1"/>
    <property type="molecule type" value="Genomic_DNA"/>
</dbReference>
<reference evidence="1 2" key="1">
    <citation type="submission" date="2018-06" db="EMBL/GenBank/DDBJ databases">
        <authorList>
            <consortium name="Pathogen Informatics"/>
            <person name="Doyle S."/>
        </authorList>
    </citation>
    <scope>NUCLEOTIDE SEQUENCE [LARGE SCALE GENOMIC DNA]</scope>
    <source>
        <strain evidence="1 2">NCTC13465</strain>
    </source>
</reference>
<dbReference type="Gene3D" id="3.30.460.20">
    <property type="entry name" value="CorA soluble domain-like"/>
    <property type="match status" value="1"/>
</dbReference>
<name>A0A2X3F1B7_KLEPN</name>
<organism evidence="1 2">
    <name type="scientific">Klebsiella pneumoniae</name>
    <dbReference type="NCBI Taxonomy" id="573"/>
    <lineage>
        <taxon>Bacteria</taxon>
        <taxon>Pseudomonadati</taxon>
        <taxon>Pseudomonadota</taxon>
        <taxon>Gammaproteobacteria</taxon>
        <taxon>Enterobacterales</taxon>
        <taxon>Enterobacteriaceae</taxon>
        <taxon>Klebsiella/Raoultella group</taxon>
        <taxon>Klebsiella</taxon>
        <taxon>Klebsiella pneumoniae complex</taxon>
    </lineage>
</organism>
<dbReference type="Proteomes" id="UP000251721">
    <property type="component" value="Unassembled WGS sequence"/>
</dbReference>
<evidence type="ECO:0000313" key="2">
    <source>
        <dbReference type="Proteomes" id="UP000251721"/>
    </source>
</evidence>
<dbReference type="GO" id="GO:0046873">
    <property type="term" value="F:metal ion transmembrane transporter activity"/>
    <property type="evidence" value="ECO:0007669"/>
    <property type="project" value="InterPro"/>
</dbReference>
<accession>A0A2X3F1B7</accession>
<dbReference type="GO" id="GO:0016020">
    <property type="term" value="C:membrane"/>
    <property type="evidence" value="ECO:0007669"/>
    <property type="project" value="InterPro"/>
</dbReference>
<dbReference type="SUPFAM" id="SSF143865">
    <property type="entry name" value="CorA soluble domain-like"/>
    <property type="match status" value="1"/>
</dbReference>
<gene>
    <name evidence="1" type="ORF">NCTC13465_01988</name>
</gene>
<protein>
    <submittedName>
        <fullName evidence="1">Mg2+ and Co2+ transporter</fullName>
    </submittedName>
</protein>
<dbReference type="InterPro" id="IPR045861">
    <property type="entry name" value="CorA_cytoplasmic_dom"/>
</dbReference>
<dbReference type="AlphaFoldDB" id="A0A2X3F1B7"/>
<dbReference type="Pfam" id="PF01544">
    <property type="entry name" value="CorA"/>
    <property type="match status" value="1"/>
</dbReference>